<organism evidence="1 2">
    <name type="scientific">Aspergillus pseudonomiae</name>
    <dbReference type="NCBI Taxonomy" id="1506151"/>
    <lineage>
        <taxon>Eukaryota</taxon>
        <taxon>Fungi</taxon>
        <taxon>Dikarya</taxon>
        <taxon>Ascomycota</taxon>
        <taxon>Pezizomycotina</taxon>
        <taxon>Eurotiomycetes</taxon>
        <taxon>Eurotiomycetidae</taxon>
        <taxon>Eurotiales</taxon>
        <taxon>Aspergillaceae</taxon>
        <taxon>Aspergillus</taxon>
        <taxon>Aspergillus subgen. Circumdati</taxon>
    </lineage>
</organism>
<dbReference type="RefSeq" id="XP_031937913.1">
    <property type="nucleotide sequence ID" value="XM_032079829.1"/>
</dbReference>
<gene>
    <name evidence="1" type="ORF">BDV37DRAFT_199562</name>
</gene>
<dbReference type="GeneID" id="43664520"/>
<dbReference type="AlphaFoldDB" id="A0A5N7D2J4"/>
<sequence length="209" mass="24056">MTAMHLQGWYFRGLPPLTKERDIVCLLQGASEATIIRAYVDYCAVVAIGFIPKHASPSSGSSPMMSWEVLDKWHDILQSVTVYPRDFLLVWDRQKPWRDSEDSKWLEDNRIPKYAKKQLEGQLSKLDRLQHLGPILLDSPKLDQALYLDMKREQEVQKTERALAAADGILGRDTWLGFVIKVFQTFESCLSRVGRCIAKNRWQSFSIQA</sequence>
<name>A0A5N7D2J4_9EURO</name>
<keyword evidence="2" id="KW-1185">Reference proteome</keyword>
<evidence type="ECO:0000313" key="2">
    <source>
        <dbReference type="Proteomes" id="UP000325579"/>
    </source>
</evidence>
<reference evidence="1 2" key="1">
    <citation type="submission" date="2019-04" db="EMBL/GenBank/DDBJ databases">
        <authorList>
            <consortium name="DOE Joint Genome Institute"/>
            <person name="Mondo S."/>
            <person name="Kjaerbolling I."/>
            <person name="Vesth T."/>
            <person name="Frisvad J.C."/>
            <person name="Nybo J.L."/>
            <person name="Theobald S."/>
            <person name="Kildgaard S."/>
            <person name="Isbrandt T."/>
            <person name="Kuo A."/>
            <person name="Sato A."/>
            <person name="Lyhne E.K."/>
            <person name="Kogle M.E."/>
            <person name="Wiebenga A."/>
            <person name="Kun R.S."/>
            <person name="Lubbers R.J."/>
            <person name="Makela M.R."/>
            <person name="Barry K."/>
            <person name="Chovatia M."/>
            <person name="Clum A."/>
            <person name="Daum C."/>
            <person name="Haridas S."/>
            <person name="He G."/>
            <person name="LaButti K."/>
            <person name="Lipzen A."/>
            <person name="Riley R."/>
            <person name="Salamov A."/>
            <person name="Simmons B.A."/>
            <person name="Magnuson J.K."/>
            <person name="Henrissat B."/>
            <person name="Mortensen U.H."/>
            <person name="Larsen T.O."/>
            <person name="Devries R.P."/>
            <person name="Grigoriev I.V."/>
            <person name="Machida M."/>
            <person name="Baker S.E."/>
            <person name="Andersen M.R."/>
            <person name="Cantor M.N."/>
            <person name="Hua S.X."/>
        </authorList>
    </citation>
    <scope>NUCLEOTIDE SEQUENCE [LARGE SCALE GENOMIC DNA]</scope>
    <source>
        <strain evidence="1 2">CBS 119388</strain>
    </source>
</reference>
<dbReference type="EMBL" id="ML736813">
    <property type="protein sequence ID" value="KAE8400594.1"/>
    <property type="molecule type" value="Genomic_DNA"/>
</dbReference>
<dbReference type="Proteomes" id="UP000325579">
    <property type="component" value="Unassembled WGS sequence"/>
</dbReference>
<dbReference type="OrthoDB" id="2157530at2759"/>
<proteinExistence type="predicted"/>
<protein>
    <submittedName>
        <fullName evidence="1">Uncharacterized protein</fullName>
    </submittedName>
</protein>
<evidence type="ECO:0000313" key="1">
    <source>
        <dbReference type="EMBL" id="KAE8400594.1"/>
    </source>
</evidence>
<accession>A0A5N7D2J4</accession>